<accession>A0ABS6XKU5</accession>
<dbReference type="EMBL" id="JAHWZX010000003">
    <property type="protein sequence ID" value="MBW4330030.1"/>
    <property type="molecule type" value="Genomic_DNA"/>
</dbReference>
<protein>
    <recommendedName>
        <fullName evidence="3">Nucleotidyltransferase family protein</fullName>
    </recommendedName>
</protein>
<organism evidence="1 2">
    <name type="scientific">Stakelama flava</name>
    <dbReference type="NCBI Taxonomy" id="2860338"/>
    <lineage>
        <taxon>Bacteria</taxon>
        <taxon>Pseudomonadati</taxon>
        <taxon>Pseudomonadota</taxon>
        <taxon>Alphaproteobacteria</taxon>
        <taxon>Sphingomonadales</taxon>
        <taxon>Sphingomonadaceae</taxon>
        <taxon>Stakelama</taxon>
    </lineage>
</organism>
<dbReference type="Proteomes" id="UP001197214">
    <property type="component" value="Unassembled WGS sequence"/>
</dbReference>
<comment type="caution">
    <text evidence="1">The sequence shown here is derived from an EMBL/GenBank/DDBJ whole genome shotgun (WGS) entry which is preliminary data.</text>
</comment>
<dbReference type="RefSeq" id="WP_219237149.1">
    <property type="nucleotide sequence ID" value="NZ_JAHWZX010000003.1"/>
</dbReference>
<proteinExistence type="predicted"/>
<reference evidence="1 2" key="1">
    <citation type="submission" date="2021-07" db="EMBL/GenBank/DDBJ databases">
        <title>Stakelama flava sp. nov., a novel endophytic bacterium isolated from branch of Kandelia candel.</title>
        <authorList>
            <person name="Tuo L."/>
        </authorList>
    </citation>
    <scope>NUCLEOTIDE SEQUENCE [LARGE SCALE GENOMIC DNA]</scope>
    <source>
        <strain evidence="1 2">CBK3Z-3</strain>
    </source>
</reference>
<sequence length="153" mass="16784">MISEPLAISVRAAGNMMRAAHEPWWIIAGAAVALHGADAGQVSDVDVLLSVGDAERLFPTFGLELRRGPSHANFRSGIFGTFTEAPLQIEFMANFRYRVGGNWLPANPRTREAVEFGETTVFVPGCIELQQMLRGFGRPKDIERAEQLSVLQS</sequence>
<gene>
    <name evidence="1" type="ORF">KY084_03975</name>
</gene>
<name>A0ABS6XKU5_9SPHN</name>
<keyword evidence="2" id="KW-1185">Reference proteome</keyword>
<evidence type="ECO:0000313" key="1">
    <source>
        <dbReference type="EMBL" id="MBW4330030.1"/>
    </source>
</evidence>
<evidence type="ECO:0000313" key="2">
    <source>
        <dbReference type="Proteomes" id="UP001197214"/>
    </source>
</evidence>
<evidence type="ECO:0008006" key="3">
    <source>
        <dbReference type="Google" id="ProtNLM"/>
    </source>
</evidence>